<name>A0A8S5VHD8_9CAUD</name>
<sequence>MSSILEVIDDIQEKENVDTNTENTKEEVATETAKDIFDIIEEVATENIATEAVINYGFLNIDESVIPVLADACAKYINGLKGNDEYEKFQKGKELLESGETVKWFEMNISLKELVYSDRDKSMVIFCDAKWDPEHGVGISLKNFSVGPQDSFL</sequence>
<dbReference type="Pfam" id="PF22481">
    <property type="entry name" value="DUF6985"/>
    <property type="match status" value="1"/>
</dbReference>
<evidence type="ECO:0000313" key="2">
    <source>
        <dbReference type="EMBL" id="DAG06027.1"/>
    </source>
</evidence>
<dbReference type="InterPro" id="IPR054254">
    <property type="entry name" value="DUF6985"/>
</dbReference>
<organism evidence="2">
    <name type="scientific">Myoviridae sp. ctkfK18</name>
    <dbReference type="NCBI Taxonomy" id="2825165"/>
    <lineage>
        <taxon>Viruses</taxon>
        <taxon>Duplodnaviria</taxon>
        <taxon>Heunggongvirae</taxon>
        <taxon>Uroviricota</taxon>
        <taxon>Caudoviricetes</taxon>
    </lineage>
</organism>
<protein>
    <recommendedName>
        <fullName evidence="1">DUF6985 domain-containing protein</fullName>
    </recommendedName>
</protein>
<accession>A0A8S5VHD8</accession>
<reference evidence="2" key="1">
    <citation type="journal article" date="2021" name="Proc. Natl. Acad. Sci. U.S.A.">
        <title>A Catalog of Tens of Thousands of Viruses from Human Metagenomes Reveals Hidden Associations with Chronic Diseases.</title>
        <authorList>
            <person name="Tisza M.J."/>
            <person name="Buck C.B."/>
        </authorList>
    </citation>
    <scope>NUCLEOTIDE SEQUENCE</scope>
    <source>
        <strain evidence="2">CtkfK18</strain>
    </source>
</reference>
<feature type="domain" description="DUF6985" evidence="1">
    <location>
        <begin position="48"/>
        <end position="151"/>
    </location>
</feature>
<proteinExistence type="predicted"/>
<evidence type="ECO:0000259" key="1">
    <source>
        <dbReference type="Pfam" id="PF22481"/>
    </source>
</evidence>
<dbReference type="EMBL" id="BK016265">
    <property type="protein sequence ID" value="DAG06027.1"/>
    <property type="molecule type" value="Genomic_DNA"/>
</dbReference>